<evidence type="ECO:0000256" key="8">
    <source>
        <dbReference type="PIRSR" id="PIRSR605708-2"/>
    </source>
</evidence>
<dbReference type="PANTHER" id="PTHR11056">
    <property type="entry name" value="HOMOGENTISATE 1,2-DIOXYGENASE"/>
    <property type="match status" value="1"/>
</dbReference>
<evidence type="ECO:0000313" key="12">
    <source>
        <dbReference type="Proteomes" id="UP000095039"/>
    </source>
</evidence>
<evidence type="ECO:0000256" key="4">
    <source>
        <dbReference type="ARBA" id="ARBA00022964"/>
    </source>
</evidence>
<sequence>MRKWFSFPIKEGVTSQQAHCDLPDGTFERECGKEGFFGPATHMYHQHAPTGWINWEGDLRPHAFDTNNIADTGNNPLTAPLLLSNSNVKVRIWRCHQNMDYLVRNGDGDDCLFVHEGAGSLYCDYGHLTFRDGDYLIIPRSTNWRIEPNSPVTLLMIEATNGSYMGAERGIVGDHAIFDPAMLEHPRMDERFLAQQQKEGQWEVYLKSRNAMNRITYPFNPLDAVGWKGELTVFRLNWRDIRPLMSHRYHLPPSAHTTFVANGFIICTFVPRPIESDPGALKVPFYHNNDDYDEVIFYHKGEFFSRDNIHPGMVTHHPCGFPHGPHPKAFEAGAKGKKKQTDEVAVMIDTRMPLDLGEAAKQTEVDDYVMSWCTPLEASPTKRNKEMKE</sequence>
<evidence type="ECO:0000259" key="9">
    <source>
        <dbReference type="Pfam" id="PF04209"/>
    </source>
</evidence>
<feature type="binding site" evidence="8">
    <location>
        <position position="293"/>
    </location>
    <ligand>
        <name>Fe cation</name>
        <dbReference type="ChEBI" id="CHEBI:24875"/>
    </ligand>
</feature>
<keyword evidence="6 8" id="KW-0408">Iron</keyword>
<evidence type="ECO:0000256" key="3">
    <source>
        <dbReference type="ARBA" id="ARBA00022723"/>
    </source>
</evidence>
<dbReference type="GO" id="GO:0006570">
    <property type="term" value="P:tyrosine metabolic process"/>
    <property type="evidence" value="ECO:0007669"/>
    <property type="project" value="InterPro"/>
</dbReference>
<dbReference type="Pfam" id="PF04209">
    <property type="entry name" value="HgmA_C"/>
    <property type="match status" value="1"/>
</dbReference>
<dbReference type="RefSeq" id="WP_016960691.1">
    <property type="nucleotide sequence ID" value="NZ_AJWN02000011.1"/>
</dbReference>
<dbReference type="InterPro" id="IPR046451">
    <property type="entry name" value="HgmA_C"/>
</dbReference>
<feature type="domain" description="Homogentisate 1,2-dioxygenase C-terminal" evidence="9">
    <location>
        <begin position="263"/>
        <end position="373"/>
    </location>
</feature>
<feature type="binding site" evidence="8">
    <location>
        <position position="287"/>
    </location>
    <ligand>
        <name>Fe cation</name>
        <dbReference type="ChEBI" id="CHEBI:24875"/>
    </ligand>
</feature>
<dbReference type="Proteomes" id="UP000095039">
    <property type="component" value="Unassembled WGS sequence"/>
</dbReference>
<evidence type="ECO:0000256" key="7">
    <source>
        <dbReference type="PIRSR" id="PIRSR605708-1"/>
    </source>
</evidence>
<dbReference type="GO" id="GO:0005737">
    <property type="term" value="C:cytoplasm"/>
    <property type="evidence" value="ECO:0007669"/>
    <property type="project" value="TreeGrafter"/>
</dbReference>
<dbReference type="GO" id="GO:0046872">
    <property type="term" value="F:metal ion binding"/>
    <property type="evidence" value="ECO:0007669"/>
    <property type="project" value="UniProtKB-KW"/>
</dbReference>
<feature type="domain" description="Homogentisate 1,2-dioxygenase N-terminal" evidence="10">
    <location>
        <begin position="85"/>
        <end position="235"/>
    </location>
</feature>
<dbReference type="GO" id="GO:0004411">
    <property type="term" value="F:homogentisate 1,2-dioxygenase activity"/>
    <property type="evidence" value="ECO:0007669"/>
    <property type="project" value="InterPro"/>
</dbReference>
<gene>
    <name evidence="11" type="ORF">A1OK_06150</name>
</gene>
<dbReference type="SUPFAM" id="SSF51182">
    <property type="entry name" value="RmlC-like cupins"/>
    <property type="match status" value="1"/>
</dbReference>
<keyword evidence="4" id="KW-0223">Dioxygenase</keyword>
<reference evidence="11 12" key="1">
    <citation type="journal article" date="2012" name="Science">
        <title>Ecological populations of bacteria act as socially cohesive units of antibiotic production and resistance.</title>
        <authorList>
            <person name="Cordero O.X."/>
            <person name="Wildschutte H."/>
            <person name="Kirkup B."/>
            <person name="Proehl S."/>
            <person name="Ngo L."/>
            <person name="Hussain F."/>
            <person name="Le Roux F."/>
            <person name="Mincer T."/>
            <person name="Polz M.F."/>
        </authorList>
    </citation>
    <scope>NUCLEOTIDE SEQUENCE [LARGE SCALE GENOMIC DNA]</scope>
    <source>
        <strain evidence="11 12">FF-454</strain>
    </source>
</reference>
<dbReference type="InterPro" id="IPR011051">
    <property type="entry name" value="RmlC_Cupin_sf"/>
</dbReference>
<dbReference type="Gene3D" id="2.60.120.10">
    <property type="entry name" value="Jelly Rolls"/>
    <property type="match status" value="1"/>
</dbReference>
<comment type="similarity">
    <text evidence="2">Belongs to the homogentisate dioxygenase family.</text>
</comment>
<feature type="binding site" evidence="8">
    <location>
        <position position="323"/>
    </location>
    <ligand>
        <name>homogentisate</name>
        <dbReference type="ChEBI" id="CHEBI:16169"/>
    </ligand>
</feature>
<dbReference type="EMBL" id="AJWN02000011">
    <property type="protein sequence ID" value="OEE64083.1"/>
    <property type="molecule type" value="Genomic_DNA"/>
</dbReference>
<keyword evidence="12" id="KW-1185">Reference proteome</keyword>
<feature type="active site" description="Proton acceptor" evidence="7">
    <location>
        <position position="250"/>
    </location>
</feature>
<dbReference type="Pfam" id="PF20510">
    <property type="entry name" value="HgmA_N"/>
    <property type="match status" value="1"/>
</dbReference>
<dbReference type="InterPro" id="IPR014710">
    <property type="entry name" value="RmlC-like_jellyroll"/>
</dbReference>
<dbReference type="InterPro" id="IPR005708">
    <property type="entry name" value="Homogentis_dOase"/>
</dbReference>
<evidence type="ECO:0000256" key="6">
    <source>
        <dbReference type="ARBA" id="ARBA00023004"/>
    </source>
</evidence>
<dbReference type="AlphaFoldDB" id="A0A1E5CEY7"/>
<dbReference type="PANTHER" id="PTHR11056:SF0">
    <property type="entry name" value="HOMOGENTISATE 1,2-DIOXYGENASE"/>
    <property type="match status" value="1"/>
</dbReference>
<keyword evidence="3 8" id="KW-0479">Metal-binding</keyword>
<proteinExistence type="inferred from homology"/>
<evidence type="ECO:0000256" key="5">
    <source>
        <dbReference type="ARBA" id="ARBA00023002"/>
    </source>
</evidence>
<evidence type="ECO:0000313" key="11">
    <source>
        <dbReference type="EMBL" id="OEE64083.1"/>
    </source>
</evidence>
<protein>
    <submittedName>
        <fullName evidence="11">Homogentisate 1,2-dioxygenase</fullName>
    </submittedName>
</protein>
<comment type="caution">
    <text evidence="11">The sequence shown here is derived from an EMBL/GenBank/DDBJ whole genome shotgun (WGS) entry which is preliminary data.</text>
</comment>
<organism evidence="11 12">
    <name type="scientific">Enterovibrio norvegicus FF-454</name>
    <dbReference type="NCBI Taxonomy" id="1185651"/>
    <lineage>
        <taxon>Bacteria</taxon>
        <taxon>Pseudomonadati</taxon>
        <taxon>Pseudomonadota</taxon>
        <taxon>Gammaproteobacteria</taxon>
        <taxon>Vibrionales</taxon>
        <taxon>Vibrionaceae</taxon>
        <taxon>Enterovibrio</taxon>
    </lineage>
</organism>
<evidence type="ECO:0000259" key="10">
    <source>
        <dbReference type="Pfam" id="PF20510"/>
    </source>
</evidence>
<dbReference type="GO" id="GO:0006559">
    <property type="term" value="P:L-phenylalanine catabolic process"/>
    <property type="evidence" value="ECO:0007669"/>
    <property type="project" value="InterPro"/>
</dbReference>
<feature type="binding site" evidence="8">
    <location>
        <position position="323"/>
    </location>
    <ligand>
        <name>Fe cation</name>
        <dbReference type="ChEBI" id="CHEBI:24875"/>
    </ligand>
</feature>
<dbReference type="InterPro" id="IPR046452">
    <property type="entry name" value="HgmA_N"/>
</dbReference>
<keyword evidence="5" id="KW-0560">Oxidoreductase</keyword>
<accession>A0A1E5CEY7</accession>
<evidence type="ECO:0000256" key="2">
    <source>
        <dbReference type="ARBA" id="ARBA00007757"/>
    </source>
</evidence>
<evidence type="ECO:0000256" key="1">
    <source>
        <dbReference type="ARBA" id="ARBA00001962"/>
    </source>
</evidence>
<name>A0A1E5CEY7_9GAMM</name>
<comment type="cofactor">
    <cofactor evidence="1 8">
        <name>Fe cation</name>
        <dbReference type="ChEBI" id="CHEBI:24875"/>
    </cofactor>
</comment>